<feature type="transmembrane region" description="Helical" evidence="2">
    <location>
        <begin position="7"/>
        <end position="27"/>
    </location>
</feature>
<dbReference type="EnsemblMetazoa" id="XM_038197452.1">
    <property type="protein sequence ID" value="XP_038053380.1"/>
    <property type="gene ID" value="LOC119725861"/>
</dbReference>
<evidence type="ECO:0000256" key="2">
    <source>
        <dbReference type="SAM" id="Phobius"/>
    </source>
</evidence>
<dbReference type="PROSITE" id="PS51257">
    <property type="entry name" value="PROKAR_LIPOPROTEIN"/>
    <property type="match status" value="1"/>
</dbReference>
<keyword evidence="2" id="KW-0812">Transmembrane</keyword>
<keyword evidence="4" id="KW-1185">Reference proteome</keyword>
<feature type="compositionally biased region" description="Low complexity" evidence="1">
    <location>
        <begin position="271"/>
        <end position="299"/>
    </location>
</feature>
<feature type="compositionally biased region" description="Acidic residues" evidence="1">
    <location>
        <begin position="430"/>
        <end position="439"/>
    </location>
</feature>
<reference evidence="3" key="1">
    <citation type="submission" date="2022-11" db="UniProtKB">
        <authorList>
            <consortium name="EnsemblMetazoa"/>
        </authorList>
    </citation>
    <scope>IDENTIFICATION</scope>
</reference>
<feature type="transmembrane region" description="Helical" evidence="2">
    <location>
        <begin position="73"/>
        <end position="96"/>
    </location>
</feature>
<feature type="compositionally biased region" description="Pro residues" evidence="1">
    <location>
        <begin position="260"/>
        <end position="270"/>
    </location>
</feature>
<dbReference type="GeneID" id="119725861"/>
<feature type="transmembrane region" description="Helical" evidence="2">
    <location>
        <begin position="139"/>
        <end position="158"/>
    </location>
</feature>
<evidence type="ECO:0000256" key="1">
    <source>
        <dbReference type="SAM" id="MobiDB-lite"/>
    </source>
</evidence>
<keyword evidence="2" id="KW-1133">Transmembrane helix</keyword>
<name>A0A913ZQH2_PATMI</name>
<evidence type="ECO:0000313" key="3">
    <source>
        <dbReference type="EnsemblMetazoa" id="XP_038053380.1"/>
    </source>
</evidence>
<dbReference type="Proteomes" id="UP000887568">
    <property type="component" value="Unplaced"/>
</dbReference>
<feature type="compositionally biased region" description="Polar residues" evidence="1">
    <location>
        <begin position="328"/>
        <end position="338"/>
    </location>
</feature>
<proteinExistence type="predicted"/>
<feature type="compositionally biased region" description="Basic residues" evidence="1">
    <location>
        <begin position="460"/>
        <end position="471"/>
    </location>
</feature>
<sequence>MAYKQGVACGASVTLLIGSGVLLGLYVACSSLSCKALAFSFFSPVWTGVLLMGTSFVGIFMSTTKSEKGCGGIYLFLSILGILATIGCVCLTLYAFFWELTLTLTSSVTTYTRTSYGSFATTTAVAPTTLAATQTEPGVLYALWLCMMCVAFVLSIVTCVTSCQYCCCCQEPVVSEQRIVVLTQGQSPQNIFLENTNTIVNQHHPQAIVLNTMQQTSNQHYFQQPYPVAQQPFPGHMTVQQPVAFQPPPPYSAVASTGPPCHPQPTPVASPPQQQLAPPQQQQCAPHAQPSAPHSPANQTHPHPPRPSGSQPSRNELIDSQPPHSARPSDSSTPSASVYQPLIHETRQGTAPDIQHSYEENPQFTGEEDYGHSYTYIDAGPATNSTVHRSNYNPQPTPSVADDGSYIEPATGGESSTQADSQLYDYVEPPSDEEYDDTQVDPNPSATPAVDSSEYVNKAIGKRAKKPKRTR</sequence>
<accession>A0A913ZQH2</accession>
<evidence type="ECO:0000313" key="4">
    <source>
        <dbReference type="Proteomes" id="UP000887568"/>
    </source>
</evidence>
<dbReference type="AlphaFoldDB" id="A0A913ZQH2"/>
<keyword evidence="2" id="KW-0472">Membrane</keyword>
<feature type="region of interest" description="Disordered" evidence="1">
    <location>
        <begin position="239"/>
        <end position="471"/>
    </location>
</feature>
<dbReference type="OrthoDB" id="10556430at2759"/>
<feature type="transmembrane region" description="Helical" evidence="2">
    <location>
        <begin position="39"/>
        <end position="61"/>
    </location>
</feature>
<dbReference type="OMA" id="INAYVWE"/>
<feature type="compositionally biased region" description="Polar residues" evidence="1">
    <location>
        <begin position="382"/>
        <end position="394"/>
    </location>
</feature>
<dbReference type="RefSeq" id="XP_038053380.1">
    <property type="nucleotide sequence ID" value="XM_038197452.1"/>
</dbReference>
<organism evidence="3 4">
    <name type="scientific">Patiria miniata</name>
    <name type="common">Bat star</name>
    <name type="synonym">Asterina miniata</name>
    <dbReference type="NCBI Taxonomy" id="46514"/>
    <lineage>
        <taxon>Eukaryota</taxon>
        <taxon>Metazoa</taxon>
        <taxon>Echinodermata</taxon>
        <taxon>Eleutherozoa</taxon>
        <taxon>Asterozoa</taxon>
        <taxon>Asteroidea</taxon>
        <taxon>Valvatacea</taxon>
        <taxon>Valvatida</taxon>
        <taxon>Asterinidae</taxon>
        <taxon>Patiria</taxon>
    </lineage>
</organism>
<protein>
    <submittedName>
        <fullName evidence="3">Uncharacterized protein</fullName>
    </submittedName>
</protein>